<comment type="caution">
    <text evidence="2">The sequence shown here is derived from an EMBL/GenBank/DDBJ whole genome shotgun (WGS) entry which is preliminary data.</text>
</comment>
<name>A0A5N6P319_9ASTR</name>
<keyword evidence="3" id="KW-1185">Reference proteome</keyword>
<accession>A0A5N6P319</accession>
<organism evidence="2 3">
    <name type="scientific">Mikania micrantha</name>
    <name type="common">bitter vine</name>
    <dbReference type="NCBI Taxonomy" id="192012"/>
    <lineage>
        <taxon>Eukaryota</taxon>
        <taxon>Viridiplantae</taxon>
        <taxon>Streptophyta</taxon>
        <taxon>Embryophyta</taxon>
        <taxon>Tracheophyta</taxon>
        <taxon>Spermatophyta</taxon>
        <taxon>Magnoliopsida</taxon>
        <taxon>eudicotyledons</taxon>
        <taxon>Gunneridae</taxon>
        <taxon>Pentapetalae</taxon>
        <taxon>asterids</taxon>
        <taxon>campanulids</taxon>
        <taxon>Asterales</taxon>
        <taxon>Asteraceae</taxon>
        <taxon>Asteroideae</taxon>
        <taxon>Heliantheae alliance</taxon>
        <taxon>Eupatorieae</taxon>
        <taxon>Mikania</taxon>
    </lineage>
</organism>
<sequence>MKNATNPSRLKLQIGFTSPPLPEVESIFTADLIGLNRSDGFMDTSEIWIRLQQLHCAVRRCTRRATLDVKVANKTNGNEDHPPSKDFRSHDGTKNNATDYRMNKNSNKLTNRPEKFFNYKLQEETVKCSLESRENLPNLDTEKIDEEVMRKPDDKATIGLKEILQVGLTKMLEVKSTTSNDLNVQCAKAYAEQKKNKSKKY</sequence>
<feature type="region of interest" description="Disordered" evidence="1">
    <location>
        <begin position="72"/>
        <end position="99"/>
    </location>
</feature>
<dbReference type="Proteomes" id="UP000326396">
    <property type="component" value="Linkage Group LG15"/>
</dbReference>
<dbReference type="AlphaFoldDB" id="A0A5N6P319"/>
<dbReference type="EMBL" id="SZYD01000007">
    <property type="protein sequence ID" value="KAD5803198.1"/>
    <property type="molecule type" value="Genomic_DNA"/>
</dbReference>
<evidence type="ECO:0000313" key="3">
    <source>
        <dbReference type="Proteomes" id="UP000326396"/>
    </source>
</evidence>
<gene>
    <name evidence="2" type="ORF">E3N88_14558</name>
</gene>
<evidence type="ECO:0000313" key="2">
    <source>
        <dbReference type="EMBL" id="KAD5803198.1"/>
    </source>
</evidence>
<evidence type="ECO:0000256" key="1">
    <source>
        <dbReference type="SAM" id="MobiDB-lite"/>
    </source>
</evidence>
<feature type="compositionally biased region" description="Basic and acidic residues" evidence="1">
    <location>
        <begin position="77"/>
        <end position="93"/>
    </location>
</feature>
<proteinExistence type="predicted"/>
<protein>
    <submittedName>
        <fullName evidence="2">Uncharacterized protein</fullName>
    </submittedName>
</protein>
<reference evidence="2 3" key="1">
    <citation type="submission" date="2019-05" db="EMBL/GenBank/DDBJ databases">
        <title>Mikania micrantha, genome provides insights into the molecular mechanism of rapid growth.</title>
        <authorList>
            <person name="Liu B."/>
        </authorList>
    </citation>
    <scope>NUCLEOTIDE SEQUENCE [LARGE SCALE GENOMIC DNA]</scope>
    <source>
        <strain evidence="2">NLD-2019</strain>
        <tissue evidence="2">Leaf</tissue>
    </source>
</reference>